<keyword evidence="4 7" id="KW-0812">Transmembrane</keyword>
<dbReference type="PANTHER" id="PTHR30250:SF10">
    <property type="entry name" value="LIPOPOLYSACCHARIDE BIOSYNTHESIS PROTEIN WZXC"/>
    <property type="match status" value="1"/>
</dbReference>
<sequence>MKARLLRFARAGGGTALIAMAARVSGQFAMVAVTLVATRHLAPADFGVFAIAGALVMLARTMLYTGPFEYLLKLAHDAPQAQGAGACLAATVVVAAGWIGLLVALGLAAPYLFRGGGVAPVILALAPSVLLGALAAFAESVMLRSGAVRRYYAVTVLAEVGAGLAAIALLAAGWGLWALVLQIYARTLLMALALGALGPPLALAAPPRALVAEVLRWSASRFGSVLVSFLANYSGDLVLGMAFSPAASGLYRAANRMVTALADMFVQPAGMLALTTLAAGRAHGEAAGKPGSWPRLAALFAVLGWPALALLALFAHRVVPLALGPAWAGAAPVVAVFCLARMAALVTAVATAELIVADRQGRVLAVQTVAAITTAGLTVLAAPWGAFGAALAATLVAILAAAALGFTALHRRDRPALAEAVRLVIFPLGGAFGAAFAADRLLGSAAPLTALAVPLACAAAGWLLAAWPVIPALRRAAALLAEAPRPA</sequence>
<proteinExistence type="inferred from homology"/>
<feature type="transmembrane region" description="Helical" evidence="7">
    <location>
        <begin position="225"/>
        <end position="244"/>
    </location>
</feature>
<dbReference type="OrthoDB" id="7501456at2"/>
<keyword evidence="5 7" id="KW-1133">Transmembrane helix</keyword>
<feature type="transmembrane region" description="Helical" evidence="7">
    <location>
        <begin position="296"/>
        <end position="315"/>
    </location>
</feature>
<dbReference type="AlphaFoldDB" id="A0A117UT51"/>
<evidence type="ECO:0000256" key="2">
    <source>
        <dbReference type="ARBA" id="ARBA00007430"/>
    </source>
</evidence>
<evidence type="ECO:0000256" key="6">
    <source>
        <dbReference type="ARBA" id="ARBA00023136"/>
    </source>
</evidence>
<name>A0A117UT51_9SPHN</name>
<feature type="transmembrane region" description="Helical" evidence="7">
    <location>
        <begin position="151"/>
        <end position="177"/>
    </location>
</feature>
<comment type="similarity">
    <text evidence="2">Belongs to the polysaccharide synthase family.</text>
</comment>
<feature type="transmembrane region" description="Helical" evidence="7">
    <location>
        <begin position="42"/>
        <end position="63"/>
    </location>
</feature>
<evidence type="ECO:0000313" key="9">
    <source>
        <dbReference type="Proteomes" id="UP000058012"/>
    </source>
</evidence>
<gene>
    <name evidence="8" type="ORF">AQZ52_16265</name>
</gene>
<dbReference type="EMBL" id="LLZS01000009">
    <property type="protein sequence ID" value="KUR70386.1"/>
    <property type="molecule type" value="Genomic_DNA"/>
</dbReference>
<dbReference type="InterPro" id="IPR050833">
    <property type="entry name" value="Poly_Biosynth_Transport"/>
</dbReference>
<feature type="transmembrane region" description="Helical" evidence="7">
    <location>
        <begin position="84"/>
        <end position="112"/>
    </location>
</feature>
<organism evidence="8 9">
    <name type="scientific">Novosphingobium fuchskuhlense</name>
    <dbReference type="NCBI Taxonomy" id="1117702"/>
    <lineage>
        <taxon>Bacteria</taxon>
        <taxon>Pseudomonadati</taxon>
        <taxon>Pseudomonadota</taxon>
        <taxon>Alphaproteobacteria</taxon>
        <taxon>Sphingomonadales</taxon>
        <taxon>Sphingomonadaceae</taxon>
        <taxon>Novosphingobium</taxon>
    </lineage>
</organism>
<feature type="transmembrane region" description="Helical" evidence="7">
    <location>
        <begin position="183"/>
        <end position="204"/>
    </location>
</feature>
<dbReference type="PANTHER" id="PTHR30250">
    <property type="entry name" value="PST FAMILY PREDICTED COLANIC ACID TRANSPORTER"/>
    <property type="match status" value="1"/>
</dbReference>
<feature type="transmembrane region" description="Helical" evidence="7">
    <location>
        <begin position="450"/>
        <end position="470"/>
    </location>
</feature>
<keyword evidence="3" id="KW-1003">Cell membrane</keyword>
<keyword evidence="6 7" id="KW-0472">Membrane</keyword>
<evidence type="ECO:0000256" key="3">
    <source>
        <dbReference type="ARBA" id="ARBA00022475"/>
    </source>
</evidence>
<feature type="transmembrane region" description="Helical" evidence="7">
    <location>
        <begin position="363"/>
        <end position="384"/>
    </location>
</feature>
<dbReference type="GO" id="GO:0005886">
    <property type="term" value="C:plasma membrane"/>
    <property type="evidence" value="ECO:0007669"/>
    <property type="project" value="UniProtKB-SubCell"/>
</dbReference>
<feature type="transmembrane region" description="Helical" evidence="7">
    <location>
        <begin position="390"/>
        <end position="409"/>
    </location>
</feature>
<feature type="transmembrane region" description="Helical" evidence="7">
    <location>
        <begin position="327"/>
        <end position="351"/>
    </location>
</feature>
<evidence type="ECO:0000256" key="5">
    <source>
        <dbReference type="ARBA" id="ARBA00022989"/>
    </source>
</evidence>
<evidence type="ECO:0000313" key="8">
    <source>
        <dbReference type="EMBL" id="KUR70386.1"/>
    </source>
</evidence>
<feature type="transmembrane region" description="Helical" evidence="7">
    <location>
        <begin position="118"/>
        <end position="139"/>
    </location>
</feature>
<comment type="caution">
    <text evidence="8">The sequence shown here is derived from an EMBL/GenBank/DDBJ whole genome shotgun (WGS) entry which is preliminary data.</text>
</comment>
<comment type="subcellular location">
    <subcellularLocation>
        <location evidence="1">Cell membrane</location>
        <topology evidence="1">Multi-pass membrane protein</topology>
    </subcellularLocation>
</comment>
<keyword evidence="9" id="KW-1185">Reference proteome</keyword>
<feature type="transmembrane region" description="Helical" evidence="7">
    <location>
        <begin position="421"/>
        <end position="438"/>
    </location>
</feature>
<dbReference type="STRING" id="1117702.AQZ52_16265"/>
<feature type="transmembrane region" description="Helical" evidence="7">
    <location>
        <begin position="264"/>
        <end position="284"/>
    </location>
</feature>
<evidence type="ECO:0008006" key="10">
    <source>
        <dbReference type="Google" id="ProtNLM"/>
    </source>
</evidence>
<protein>
    <recommendedName>
        <fullName evidence="10">Polysaccharide biosynthesis protein</fullName>
    </recommendedName>
</protein>
<evidence type="ECO:0000256" key="7">
    <source>
        <dbReference type="SAM" id="Phobius"/>
    </source>
</evidence>
<evidence type="ECO:0000256" key="4">
    <source>
        <dbReference type="ARBA" id="ARBA00022692"/>
    </source>
</evidence>
<dbReference type="Proteomes" id="UP000058012">
    <property type="component" value="Unassembled WGS sequence"/>
</dbReference>
<dbReference type="Pfam" id="PF13440">
    <property type="entry name" value="Polysacc_synt_3"/>
    <property type="match status" value="1"/>
</dbReference>
<dbReference type="RefSeq" id="WP_067913373.1">
    <property type="nucleotide sequence ID" value="NZ_KQ954246.1"/>
</dbReference>
<accession>A0A117UT51</accession>
<reference evidence="8 9" key="1">
    <citation type="submission" date="2015-10" db="EMBL/GenBank/DDBJ databases">
        <title>Draft genome sequence of Novosphingobium fuchskuhlense DSM 25065 isolated from a surface water sample of the southwest basin of Lake Grosse Fuchskuhle.</title>
        <authorList>
            <person name="Ruckert C."/>
            <person name="Winkler A."/>
            <person name="Glaeser J."/>
            <person name="Grossart H.-P."/>
            <person name="Kalinowski J."/>
            <person name="Glaeser S."/>
        </authorList>
    </citation>
    <scope>NUCLEOTIDE SEQUENCE [LARGE SCALE GENOMIC DNA]</scope>
    <source>
        <strain evidence="8 9">FNE08-7</strain>
    </source>
</reference>
<evidence type="ECO:0000256" key="1">
    <source>
        <dbReference type="ARBA" id="ARBA00004651"/>
    </source>
</evidence>